<dbReference type="GO" id="GO:0009294">
    <property type="term" value="P:DNA-mediated transformation"/>
    <property type="evidence" value="ECO:0007669"/>
    <property type="project" value="InterPro"/>
</dbReference>
<feature type="domain" description="DprA winged helix" evidence="3">
    <location>
        <begin position="308"/>
        <end position="352"/>
    </location>
</feature>
<dbReference type="Proteomes" id="UP000053370">
    <property type="component" value="Unassembled WGS sequence"/>
</dbReference>
<dbReference type="Pfam" id="PF17782">
    <property type="entry name" value="WHD_DprA"/>
    <property type="match status" value="1"/>
</dbReference>
<feature type="domain" description="Smf/DprA SLOG" evidence="2">
    <location>
        <begin position="79"/>
        <end position="287"/>
    </location>
</feature>
<dbReference type="NCBIfam" id="TIGR00732">
    <property type="entry name" value="dprA"/>
    <property type="match status" value="1"/>
</dbReference>
<dbReference type="InterPro" id="IPR057666">
    <property type="entry name" value="DrpA_SLOG"/>
</dbReference>
<evidence type="ECO:0000259" key="2">
    <source>
        <dbReference type="Pfam" id="PF02481"/>
    </source>
</evidence>
<protein>
    <submittedName>
        <fullName evidence="4">DNA protecting protein DprA</fullName>
    </submittedName>
</protein>
<evidence type="ECO:0000313" key="5">
    <source>
        <dbReference type="Proteomes" id="UP000053370"/>
    </source>
</evidence>
<dbReference type="Pfam" id="PF02481">
    <property type="entry name" value="DNA_processg_A"/>
    <property type="match status" value="1"/>
</dbReference>
<dbReference type="SUPFAM" id="SSF102405">
    <property type="entry name" value="MCP/YpsA-like"/>
    <property type="match status" value="1"/>
</dbReference>
<sequence>MAEELQFWVAFNHVNGIGAVRFRQLLQKFGTLEKAWSASSIELRLIGIQEKSIQFFEKFRDQTDPEKLFQSIIGKGISVISWNDENYPSLLKQISAPPPILYYKGILPDPQAKYIAVVGTRRMTSYGREMAREISSFLAAHQVVIVSGLARGIDGIAHQAALDVGGCTVAVLGCGVDKIYPPEHRIMAEKITANGAILSDYPPGTPPDRINFPPRNRIISGMAGGCIIVEAGEKSGSLITARFAAEQGREVFVIPGNFNAPQSQGSNRLIRDGARPLCDKEELLEFIQSWHCSNPVSMIKPVQMSFEDPQEREILSLIELEALHIDEISRKTALQPGRIASIMMMLELKGFVIEVAPQTYQKNHSIF</sequence>
<dbReference type="Gene3D" id="1.10.10.10">
    <property type="entry name" value="Winged helix-like DNA-binding domain superfamily/Winged helix DNA-binding domain"/>
    <property type="match status" value="1"/>
</dbReference>
<dbReference type="EMBL" id="DF968181">
    <property type="protein sequence ID" value="GAP40814.1"/>
    <property type="molecule type" value="Genomic_DNA"/>
</dbReference>
<keyword evidence="5" id="KW-1185">Reference proteome</keyword>
<dbReference type="InterPro" id="IPR010994">
    <property type="entry name" value="RuvA_2-like"/>
</dbReference>
<dbReference type="AlphaFoldDB" id="A0A0S7BSS0"/>
<evidence type="ECO:0000256" key="1">
    <source>
        <dbReference type="ARBA" id="ARBA00006525"/>
    </source>
</evidence>
<organism evidence="4">
    <name type="scientific">Flexilinea flocculi</name>
    <dbReference type="NCBI Taxonomy" id="1678840"/>
    <lineage>
        <taxon>Bacteria</taxon>
        <taxon>Bacillati</taxon>
        <taxon>Chloroflexota</taxon>
        <taxon>Anaerolineae</taxon>
        <taxon>Anaerolineales</taxon>
        <taxon>Anaerolineaceae</taxon>
        <taxon>Flexilinea</taxon>
    </lineage>
</organism>
<comment type="similarity">
    <text evidence="1">Belongs to the DprA/Smf family.</text>
</comment>
<dbReference type="InterPro" id="IPR036388">
    <property type="entry name" value="WH-like_DNA-bd_sf"/>
</dbReference>
<dbReference type="PATRIC" id="fig|1678840.3.peg.2171"/>
<dbReference type="RefSeq" id="WP_062280772.1">
    <property type="nucleotide sequence ID" value="NZ_DF968181.1"/>
</dbReference>
<proteinExistence type="inferred from homology"/>
<dbReference type="STRING" id="1678840.ATC1_13795"/>
<dbReference type="PANTHER" id="PTHR43022">
    <property type="entry name" value="PROTEIN SMF"/>
    <property type="match status" value="1"/>
</dbReference>
<dbReference type="SUPFAM" id="SSF47781">
    <property type="entry name" value="RuvA domain 2-like"/>
    <property type="match status" value="1"/>
</dbReference>
<name>A0A0S7BSS0_9CHLR</name>
<dbReference type="InterPro" id="IPR003488">
    <property type="entry name" value="DprA"/>
</dbReference>
<evidence type="ECO:0000259" key="3">
    <source>
        <dbReference type="Pfam" id="PF17782"/>
    </source>
</evidence>
<accession>A0A0S7BSS0</accession>
<evidence type="ECO:0000313" key="4">
    <source>
        <dbReference type="EMBL" id="GAP40814.1"/>
    </source>
</evidence>
<reference evidence="4" key="1">
    <citation type="journal article" date="2015" name="Genome Announc.">
        <title>Draft Genome Sequence of Anaerolineae Strain TC1, a Novel Isolate from a Methanogenic Wastewater Treatment System.</title>
        <authorList>
            <person name="Matsuura N."/>
            <person name="Tourlousse D.M."/>
            <person name="Sun L."/>
            <person name="Toyonaga M."/>
            <person name="Kuroda K."/>
            <person name="Ohashi A."/>
            <person name="Cruz R."/>
            <person name="Yamaguchi T."/>
            <person name="Sekiguchi Y."/>
        </authorList>
    </citation>
    <scope>NUCLEOTIDE SEQUENCE [LARGE SCALE GENOMIC DNA]</scope>
    <source>
        <strain evidence="4">TC1</strain>
    </source>
</reference>
<dbReference type="Gene3D" id="3.40.50.450">
    <property type="match status" value="1"/>
</dbReference>
<dbReference type="PANTHER" id="PTHR43022:SF1">
    <property type="entry name" value="PROTEIN SMF"/>
    <property type="match status" value="1"/>
</dbReference>
<dbReference type="InterPro" id="IPR041614">
    <property type="entry name" value="DprA_WH"/>
</dbReference>
<gene>
    <name evidence="4" type="ORF">ATC1_13795</name>
</gene>